<dbReference type="InterPro" id="IPR006913">
    <property type="entry name" value="CENP-V/GFA"/>
</dbReference>
<evidence type="ECO:0000259" key="5">
    <source>
        <dbReference type="PROSITE" id="PS51891"/>
    </source>
</evidence>
<keyword evidence="3" id="KW-0862">Zinc</keyword>
<sequence length="129" mass="14135">MSEITGSCLCGECQYESGAEPLNIRVCHCNQCQKATGSAFFPRVMIPLDSLKVIGPVGWFASGSGLRRGFCTKCGSTLFSERKSRNVVGVSLGTLDNADQFDPTCHIWMSSKQQWLLFDDALLQHQEGP</sequence>
<keyword evidence="4" id="KW-0456">Lyase</keyword>
<comment type="caution">
    <text evidence="6">The sequence shown here is derived from an EMBL/GenBank/DDBJ whole genome shotgun (WGS) entry which is preliminary data.</text>
</comment>
<dbReference type="SUPFAM" id="SSF51316">
    <property type="entry name" value="Mss4-like"/>
    <property type="match status" value="1"/>
</dbReference>
<keyword evidence="7" id="KW-1185">Reference proteome</keyword>
<proteinExistence type="inferred from homology"/>
<evidence type="ECO:0000313" key="6">
    <source>
        <dbReference type="EMBL" id="RZT92275.1"/>
    </source>
</evidence>
<reference evidence="6 7" key="1">
    <citation type="submission" date="2019-02" db="EMBL/GenBank/DDBJ databases">
        <title>Genomic Encyclopedia of Type Strains, Phase IV (KMG-IV): sequencing the most valuable type-strain genomes for metagenomic binning, comparative biology and taxonomic classification.</title>
        <authorList>
            <person name="Goeker M."/>
        </authorList>
    </citation>
    <scope>NUCLEOTIDE SEQUENCE [LARGE SCALE GENOMIC DNA]</scope>
    <source>
        <strain evidence="6 7">DSM 23814</strain>
    </source>
</reference>
<dbReference type="EMBL" id="SHKO01000004">
    <property type="protein sequence ID" value="RZT92275.1"/>
    <property type="molecule type" value="Genomic_DNA"/>
</dbReference>
<comment type="similarity">
    <text evidence="1">Belongs to the Gfa family.</text>
</comment>
<organism evidence="6 7">
    <name type="scientific">Advenella incenata</name>
    <dbReference type="NCBI Taxonomy" id="267800"/>
    <lineage>
        <taxon>Bacteria</taxon>
        <taxon>Pseudomonadati</taxon>
        <taxon>Pseudomonadota</taxon>
        <taxon>Betaproteobacteria</taxon>
        <taxon>Burkholderiales</taxon>
        <taxon>Alcaligenaceae</taxon>
    </lineage>
</organism>
<evidence type="ECO:0000256" key="2">
    <source>
        <dbReference type="ARBA" id="ARBA00022723"/>
    </source>
</evidence>
<dbReference type="Proteomes" id="UP000293398">
    <property type="component" value="Unassembled WGS sequence"/>
</dbReference>
<dbReference type="AlphaFoldDB" id="A0A4Q7V7D3"/>
<dbReference type="PANTHER" id="PTHR33337">
    <property type="entry name" value="GFA DOMAIN-CONTAINING PROTEIN"/>
    <property type="match status" value="1"/>
</dbReference>
<dbReference type="OrthoDB" id="327703at2"/>
<evidence type="ECO:0000256" key="4">
    <source>
        <dbReference type="ARBA" id="ARBA00023239"/>
    </source>
</evidence>
<feature type="domain" description="CENP-V/GFA" evidence="5">
    <location>
        <begin position="4"/>
        <end position="102"/>
    </location>
</feature>
<dbReference type="Gene3D" id="3.90.1590.10">
    <property type="entry name" value="glutathione-dependent formaldehyde- activating enzyme (gfa)"/>
    <property type="match status" value="1"/>
</dbReference>
<dbReference type="PROSITE" id="PS51891">
    <property type="entry name" value="CENP_V_GFA"/>
    <property type="match status" value="1"/>
</dbReference>
<name>A0A4Q7V7D3_9BURK</name>
<dbReference type="InterPro" id="IPR011057">
    <property type="entry name" value="Mss4-like_sf"/>
</dbReference>
<gene>
    <name evidence="6" type="ORF">EV681_4187</name>
</gene>
<evidence type="ECO:0000256" key="3">
    <source>
        <dbReference type="ARBA" id="ARBA00022833"/>
    </source>
</evidence>
<accession>A0A4Q7V7D3</accession>
<keyword evidence="2" id="KW-0479">Metal-binding</keyword>
<dbReference type="GO" id="GO:0046872">
    <property type="term" value="F:metal ion binding"/>
    <property type="evidence" value="ECO:0007669"/>
    <property type="project" value="UniProtKB-KW"/>
</dbReference>
<dbReference type="RefSeq" id="WP_130305041.1">
    <property type="nucleotide sequence ID" value="NZ_SHKO01000004.1"/>
</dbReference>
<dbReference type="Pfam" id="PF04828">
    <property type="entry name" value="GFA"/>
    <property type="match status" value="1"/>
</dbReference>
<evidence type="ECO:0000256" key="1">
    <source>
        <dbReference type="ARBA" id="ARBA00005495"/>
    </source>
</evidence>
<dbReference type="GO" id="GO:0016846">
    <property type="term" value="F:carbon-sulfur lyase activity"/>
    <property type="evidence" value="ECO:0007669"/>
    <property type="project" value="InterPro"/>
</dbReference>
<evidence type="ECO:0000313" key="7">
    <source>
        <dbReference type="Proteomes" id="UP000293398"/>
    </source>
</evidence>
<dbReference type="PANTHER" id="PTHR33337:SF40">
    <property type="entry name" value="CENP-V_GFA DOMAIN-CONTAINING PROTEIN-RELATED"/>
    <property type="match status" value="1"/>
</dbReference>
<protein>
    <recommendedName>
        <fullName evidence="5">CENP-V/GFA domain-containing protein</fullName>
    </recommendedName>
</protein>